<evidence type="ECO:0000313" key="2">
    <source>
        <dbReference type="EMBL" id="CAG5109723.1"/>
    </source>
</evidence>
<dbReference type="SUPFAM" id="SSF103473">
    <property type="entry name" value="MFS general substrate transporter"/>
    <property type="match status" value="1"/>
</dbReference>
<dbReference type="Gene3D" id="1.20.1250.20">
    <property type="entry name" value="MFS general substrate transporter like domains"/>
    <property type="match status" value="1"/>
</dbReference>
<feature type="transmembrane region" description="Helical" evidence="1">
    <location>
        <begin position="60"/>
        <end position="79"/>
    </location>
</feature>
<feature type="transmembrane region" description="Helical" evidence="1">
    <location>
        <begin position="15"/>
        <end position="39"/>
    </location>
</feature>
<keyword evidence="1" id="KW-0812">Transmembrane</keyword>
<keyword evidence="1" id="KW-1133">Transmembrane helix</keyword>
<proteinExistence type="predicted"/>
<keyword evidence="1" id="KW-0472">Membrane</keyword>
<sequence>MIFVLALNIFTHSSLGFFLIAVAMAFSLCIQVSVPYMLLGIYREDPSYPKSRGLSSDNSIISSTFSVGQAAAILLSFIVQKTGTTTVIIPWSLGSAILALITAFYLDYGSNEASKANENKKQEDIQLTDNRNENL</sequence>
<protein>
    <submittedName>
        <fullName evidence="2">Oidioi.mRNA.OKI2018_I69.chr2.g4225.t1.cds</fullName>
    </submittedName>
</protein>
<gene>
    <name evidence="2" type="ORF">OKIOD_LOCUS12990</name>
</gene>
<evidence type="ECO:0000313" key="3">
    <source>
        <dbReference type="Proteomes" id="UP001158576"/>
    </source>
</evidence>
<dbReference type="EMBL" id="OU015567">
    <property type="protein sequence ID" value="CAG5109723.1"/>
    <property type="molecule type" value="Genomic_DNA"/>
</dbReference>
<organism evidence="2 3">
    <name type="scientific">Oikopleura dioica</name>
    <name type="common">Tunicate</name>
    <dbReference type="NCBI Taxonomy" id="34765"/>
    <lineage>
        <taxon>Eukaryota</taxon>
        <taxon>Metazoa</taxon>
        <taxon>Chordata</taxon>
        <taxon>Tunicata</taxon>
        <taxon>Appendicularia</taxon>
        <taxon>Copelata</taxon>
        <taxon>Oikopleuridae</taxon>
        <taxon>Oikopleura</taxon>
    </lineage>
</organism>
<feature type="transmembrane region" description="Helical" evidence="1">
    <location>
        <begin position="85"/>
        <end position="106"/>
    </location>
</feature>
<name>A0ABN7SWM3_OIKDI</name>
<accession>A0ABN7SWM3</accession>
<reference evidence="2 3" key="1">
    <citation type="submission" date="2021-04" db="EMBL/GenBank/DDBJ databases">
        <authorList>
            <person name="Bliznina A."/>
        </authorList>
    </citation>
    <scope>NUCLEOTIDE SEQUENCE [LARGE SCALE GENOMIC DNA]</scope>
</reference>
<keyword evidence="3" id="KW-1185">Reference proteome</keyword>
<evidence type="ECO:0000256" key="1">
    <source>
        <dbReference type="SAM" id="Phobius"/>
    </source>
</evidence>
<dbReference type="Proteomes" id="UP001158576">
    <property type="component" value="Chromosome 2"/>
</dbReference>
<dbReference type="InterPro" id="IPR036259">
    <property type="entry name" value="MFS_trans_sf"/>
</dbReference>